<dbReference type="RefSeq" id="WP_184179901.1">
    <property type="nucleotide sequence ID" value="NZ_JACHGF010000020.1"/>
</dbReference>
<dbReference type="GO" id="GO:0008360">
    <property type="term" value="P:regulation of cell shape"/>
    <property type="evidence" value="ECO:0007669"/>
    <property type="project" value="UniProtKB-KW"/>
</dbReference>
<feature type="binding site" evidence="7">
    <location>
        <begin position="407"/>
        <end position="410"/>
    </location>
    <ligand>
        <name>meso-2,6-diaminopimelate</name>
        <dbReference type="ChEBI" id="CHEBI:57791"/>
    </ligand>
</feature>
<feature type="domain" description="Mur ligase central" evidence="11">
    <location>
        <begin position="115"/>
        <end position="310"/>
    </location>
</feature>
<keyword evidence="4 7" id="KW-0573">Peptidoglycan synthesis</keyword>
<name>A0A840U1B6_9BACT</name>
<keyword evidence="7" id="KW-0460">Magnesium</keyword>
<accession>A0A840U1B6</accession>
<keyword evidence="13" id="KW-1185">Reference proteome</keyword>
<dbReference type="GO" id="GO:0051301">
    <property type="term" value="P:cell division"/>
    <property type="evidence" value="ECO:0007669"/>
    <property type="project" value="UniProtKB-KW"/>
</dbReference>
<feature type="binding site" evidence="7">
    <location>
        <begin position="117"/>
        <end position="123"/>
    </location>
    <ligand>
        <name>ATP</name>
        <dbReference type="ChEBI" id="CHEBI:30616"/>
    </ligand>
</feature>
<dbReference type="InterPro" id="IPR036615">
    <property type="entry name" value="Mur_ligase_C_dom_sf"/>
</dbReference>
<keyword evidence="7 12" id="KW-0436">Ligase</keyword>
<dbReference type="InterPro" id="IPR004101">
    <property type="entry name" value="Mur_ligase_C"/>
</dbReference>
<comment type="catalytic activity">
    <reaction evidence="7">
        <text>UDP-N-acetyl-alpha-D-muramoyl-L-alanyl-D-glutamate + meso-2,6-diaminopimelate + ATP = UDP-N-acetyl-alpha-D-muramoyl-L-alanyl-gamma-D-glutamyl-meso-2,6-diaminopimelate + ADP + phosphate + H(+)</text>
        <dbReference type="Rhea" id="RHEA:23676"/>
        <dbReference type="ChEBI" id="CHEBI:15378"/>
        <dbReference type="ChEBI" id="CHEBI:30616"/>
        <dbReference type="ChEBI" id="CHEBI:43474"/>
        <dbReference type="ChEBI" id="CHEBI:57791"/>
        <dbReference type="ChEBI" id="CHEBI:83900"/>
        <dbReference type="ChEBI" id="CHEBI:83905"/>
        <dbReference type="ChEBI" id="CHEBI:456216"/>
        <dbReference type="EC" id="6.3.2.13"/>
    </reaction>
</comment>
<dbReference type="InterPro" id="IPR036565">
    <property type="entry name" value="Mur-like_cat_sf"/>
</dbReference>
<dbReference type="SUPFAM" id="SSF63418">
    <property type="entry name" value="MurE/MurF N-terminal domain"/>
    <property type="match status" value="1"/>
</dbReference>
<evidence type="ECO:0000256" key="1">
    <source>
        <dbReference type="ARBA" id="ARBA00005898"/>
    </source>
</evidence>
<comment type="function">
    <text evidence="7">Catalyzes the addition of meso-diaminopimelic acid to the nucleotide precursor UDP-N-acetylmuramoyl-L-alanyl-D-glutamate (UMAG) in the biosynthesis of bacterial cell-wall peptidoglycan.</text>
</comment>
<organism evidence="12 13">
    <name type="scientific">Rhabdobacter roseus</name>
    <dbReference type="NCBI Taxonomy" id="1655419"/>
    <lineage>
        <taxon>Bacteria</taxon>
        <taxon>Pseudomonadati</taxon>
        <taxon>Bacteroidota</taxon>
        <taxon>Cytophagia</taxon>
        <taxon>Cytophagales</taxon>
        <taxon>Cytophagaceae</taxon>
        <taxon>Rhabdobacter</taxon>
    </lineage>
</organism>
<dbReference type="GO" id="GO:0005737">
    <property type="term" value="C:cytoplasm"/>
    <property type="evidence" value="ECO:0007669"/>
    <property type="project" value="UniProtKB-SubCell"/>
</dbReference>
<feature type="binding site" evidence="7">
    <location>
        <position position="460"/>
    </location>
    <ligand>
        <name>meso-2,6-diaminopimelate</name>
        <dbReference type="ChEBI" id="CHEBI:57791"/>
    </ligand>
</feature>
<dbReference type="UniPathway" id="UPA00219"/>
<feature type="binding site" evidence="7">
    <location>
        <position position="192"/>
    </location>
    <ligand>
        <name>UDP-N-acetyl-alpha-D-muramoyl-L-alanyl-D-glutamate</name>
        <dbReference type="ChEBI" id="CHEBI:83900"/>
    </ligand>
</feature>
<keyword evidence="2 7" id="KW-0132">Cell division</keyword>
<keyword evidence="5 7" id="KW-0131">Cell cycle</keyword>
<feature type="binding site" evidence="7">
    <location>
        <position position="34"/>
    </location>
    <ligand>
        <name>UDP-N-acetyl-alpha-D-muramoyl-L-alanyl-D-glutamate</name>
        <dbReference type="ChEBI" id="CHEBI:83900"/>
    </ligand>
</feature>
<comment type="similarity">
    <text evidence="1 7">Belongs to the MurCDEF family. MurE subfamily.</text>
</comment>
<comment type="pathway">
    <text evidence="7 8">Cell wall biogenesis; peptidoglycan biosynthesis.</text>
</comment>
<dbReference type="Proteomes" id="UP000557307">
    <property type="component" value="Unassembled WGS sequence"/>
</dbReference>
<dbReference type="Gene3D" id="3.90.190.20">
    <property type="entry name" value="Mur ligase, C-terminal domain"/>
    <property type="match status" value="1"/>
</dbReference>
<dbReference type="InterPro" id="IPR005761">
    <property type="entry name" value="UDP-N-AcMur-Glu-dNH2Pim_ligase"/>
</dbReference>
<evidence type="ECO:0000256" key="6">
    <source>
        <dbReference type="ARBA" id="ARBA00023316"/>
    </source>
</evidence>
<feature type="binding site" evidence="7">
    <location>
        <position position="383"/>
    </location>
    <ligand>
        <name>meso-2,6-diaminopimelate</name>
        <dbReference type="ChEBI" id="CHEBI:57791"/>
    </ligand>
</feature>
<dbReference type="GO" id="GO:0009252">
    <property type="term" value="P:peptidoglycan biosynthetic process"/>
    <property type="evidence" value="ECO:0007669"/>
    <property type="project" value="UniProtKB-UniRule"/>
</dbReference>
<evidence type="ECO:0000259" key="9">
    <source>
        <dbReference type="Pfam" id="PF01225"/>
    </source>
</evidence>
<feature type="binding site" evidence="7">
    <location>
        <position position="36"/>
    </location>
    <ligand>
        <name>UDP-N-acetyl-alpha-D-muramoyl-L-alanyl-D-glutamate</name>
        <dbReference type="ChEBI" id="CHEBI:83900"/>
    </ligand>
</feature>
<dbReference type="Pfam" id="PF08245">
    <property type="entry name" value="Mur_ligase_M"/>
    <property type="match status" value="1"/>
</dbReference>
<dbReference type="GO" id="GO:0005524">
    <property type="term" value="F:ATP binding"/>
    <property type="evidence" value="ECO:0007669"/>
    <property type="project" value="UniProtKB-UniRule"/>
</dbReference>
<evidence type="ECO:0000256" key="2">
    <source>
        <dbReference type="ARBA" id="ARBA00022618"/>
    </source>
</evidence>
<reference evidence="12 13" key="1">
    <citation type="submission" date="2020-08" db="EMBL/GenBank/DDBJ databases">
        <title>Genomic Encyclopedia of Type Strains, Phase IV (KMG-IV): sequencing the most valuable type-strain genomes for metagenomic binning, comparative biology and taxonomic classification.</title>
        <authorList>
            <person name="Goeker M."/>
        </authorList>
    </citation>
    <scope>NUCLEOTIDE SEQUENCE [LARGE SCALE GENOMIC DNA]</scope>
    <source>
        <strain evidence="12 13">DSM 105074</strain>
    </source>
</reference>
<dbReference type="InterPro" id="IPR013221">
    <property type="entry name" value="Mur_ligase_cen"/>
</dbReference>
<proteinExistence type="inferred from homology"/>
<comment type="caution">
    <text evidence="7">Lacks conserved residue(s) required for the propagation of feature annotation.</text>
</comment>
<keyword evidence="7" id="KW-0963">Cytoplasm</keyword>
<feature type="modified residue" description="N6-carboxylysine" evidence="7">
    <location>
        <position position="226"/>
    </location>
</feature>
<gene>
    <name evidence="7" type="primary">murE</name>
    <name evidence="12" type="ORF">HNQ92_005701</name>
</gene>
<dbReference type="NCBIfam" id="TIGR01085">
    <property type="entry name" value="murE"/>
    <property type="match status" value="1"/>
</dbReference>
<dbReference type="Gene3D" id="3.40.1190.10">
    <property type="entry name" value="Mur-like, catalytic domain"/>
    <property type="match status" value="1"/>
</dbReference>
<feature type="binding site" evidence="7">
    <location>
        <position position="464"/>
    </location>
    <ligand>
        <name>meso-2,6-diaminopimelate</name>
        <dbReference type="ChEBI" id="CHEBI:57791"/>
    </ligand>
</feature>
<dbReference type="AlphaFoldDB" id="A0A840U1B6"/>
<dbReference type="InterPro" id="IPR035911">
    <property type="entry name" value="MurE/MurF_N"/>
</dbReference>
<sequence length="499" mass="55323">MNTANSKQLEVLLRAVPEAAVIGTLAREIGQLTLDSRQAGPGSLFVALRGTQTDGHRYIQTAVELGARTILCEELPALTRPDVTYVQVLDSARALGLLASAFYDHPSHHLKLVGVTGTNGKTSTATLLFQLFRGLGYRCGLLSTVQNQIEDEVIPTTHTTPDAVTLNQLLAEMRQRGCTHVFMEVSSHAVVQQRITGLTFAGGIFTNISHDHLDFHKTFDHYIAAKKGFFDQLPPQAFALANIDDRRGSVMVQNTRARVETYSLQTMATFRGKMLSETFQGMHMQINNQEVWFRLIGRFNAYNLLGVYGAAILLGEAPEEVLTELSGLGSPPGRFELVPATGLVGIVDYAHTPDALLNVLETIVHLREGNEQIITVVGCGGNRDAEKRPRMAAIACRHSDRVVLTSDNPRHEDPQLILDQMLQGVPPLDFKKVTVLPDRREAIARALELAEPHDIILIAGKGHETYQEIKGVKYDFDDREVLREAFEHRERFLKKDQSH</sequence>
<dbReference type="GO" id="GO:0008765">
    <property type="term" value="F:UDP-N-acetylmuramoylalanyl-D-glutamate-2,6-diaminopimelate ligase activity"/>
    <property type="evidence" value="ECO:0007669"/>
    <property type="project" value="UniProtKB-UniRule"/>
</dbReference>
<dbReference type="Pfam" id="PF02875">
    <property type="entry name" value="Mur_ligase_C"/>
    <property type="match status" value="1"/>
</dbReference>
<comment type="caution">
    <text evidence="12">The sequence shown here is derived from an EMBL/GenBank/DDBJ whole genome shotgun (WGS) entry which is preliminary data.</text>
</comment>
<evidence type="ECO:0000313" key="12">
    <source>
        <dbReference type="EMBL" id="MBB5287537.1"/>
    </source>
</evidence>
<keyword evidence="7" id="KW-0067">ATP-binding</keyword>
<evidence type="ECO:0000259" key="10">
    <source>
        <dbReference type="Pfam" id="PF02875"/>
    </source>
</evidence>
<dbReference type="Pfam" id="PF01225">
    <property type="entry name" value="Mur_ligase"/>
    <property type="match status" value="1"/>
</dbReference>
<comment type="cofactor">
    <cofactor evidence="7">
        <name>Mg(2+)</name>
        <dbReference type="ChEBI" id="CHEBI:18420"/>
    </cofactor>
</comment>
<evidence type="ECO:0000256" key="7">
    <source>
        <dbReference type="HAMAP-Rule" id="MF_00208"/>
    </source>
</evidence>
<feature type="binding site" evidence="7">
    <location>
        <begin position="159"/>
        <end position="160"/>
    </location>
    <ligand>
        <name>UDP-N-acetyl-alpha-D-muramoyl-L-alanyl-D-glutamate</name>
        <dbReference type="ChEBI" id="CHEBI:83900"/>
    </ligand>
</feature>
<comment type="subcellular location">
    <subcellularLocation>
        <location evidence="7 8">Cytoplasm</location>
    </subcellularLocation>
</comment>
<feature type="domain" description="Mur ligase N-terminal catalytic" evidence="9">
    <location>
        <begin position="29"/>
        <end position="103"/>
    </location>
</feature>
<dbReference type="EMBL" id="JACHGF010000020">
    <property type="protein sequence ID" value="MBB5287537.1"/>
    <property type="molecule type" value="Genomic_DNA"/>
</dbReference>
<evidence type="ECO:0000256" key="5">
    <source>
        <dbReference type="ARBA" id="ARBA00023306"/>
    </source>
</evidence>
<keyword evidence="3 7" id="KW-0133">Cell shape</keyword>
<evidence type="ECO:0000259" key="11">
    <source>
        <dbReference type="Pfam" id="PF08245"/>
    </source>
</evidence>
<evidence type="ECO:0000256" key="3">
    <source>
        <dbReference type="ARBA" id="ARBA00022960"/>
    </source>
</evidence>
<keyword evidence="6 7" id="KW-0961">Cell wall biogenesis/degradation</keyword>
<feature type="short sequence motif" description="Meso-diaminopimelate recognition motif" evidence="7">
    <location>
        <begin position="407"/>
        <end position="410"/>
    </location>
</feature>
<dbReference type="SUPFAM" id="SSF53244">
    <property type="entry name" value="MurD-like peptide ligases, peptide-binding domain"/>
    <property type="match status" value="1"/>
</dbReference>
<dbReference type="GO" id="GO:0000287">
    <property type="term" value="F:magnesium ion binding"/>
    <property type="evidence" value="ECO:0007669"/>
    <property type="project" value="UniProtKB-UniRule"/>
</dbReference>
<dbReference type="PANTHER" id="PTHR23135">
    <property type="entry name" value="MUR LIGASE FAMILY MEMBER"/>
    <property type="match status" value="1"/>
</dbReference>
<feature type="binding site" evidence="7">
    <location>
        <position position="194"/>
    </location>
    <ligand>
        <name>UDP-N-acetyl-alpha-D-muramoyl-L-alanyl-D-glutamate</name>
        <dbReference type="ChEBI" id="CHEBI:83900"/>
    </ligand>
</feature>
<comment type="PTM">
    <text evidence="7">Carboxylation is probably crucial for Mg(2+) binding and, consequently, for the gamma-phosphate positioning of ATP.</text>
</comment>
<dbReference type="HAMAP" id="MF_00208">
    <property type="entry name" value="MurE"/>
    <property type="match status" value="1"/>
</dbReference>
<protein>
    <recommendedName>
        <fullName evidence="7">UDP-N-acetylmuramoyl-L-alanyl-D-glutamate--2,6-diaminopimelate ligase</fullName>
        <ecNumber evidence="7">6.3.2.13</ecNumber>
    </recommendedName>
    <alternativeName>
        <fullName evidence="7">Meso-A2pm-adding enzyme</fullName>
    </alternativeName>
    <alternativeName>
        <fullName evidence="7">Meso-diaminopimelate-adding enzyme</fullName>
    </alternativeName>
    <alternativeName>
        <fullName evidence="7">UDP-MurNAc-L-Ala-D-Glu:meso-diaminopimelate ligase</fullName>
    </alternativeName>
    <alternativeName>
        <fullName evidence="7">UDP-MurNAc-tripeptide synthetase</fullName>
    </alternativeName>
    <alternativeName>
        <fullName evidence="7">UDP-N-acetylmuramyl-tripeptide synthetase</fullName>
    </alternativeName>
</protein>
<evidence type="ECO:0000256" key="8">
    <source>
        <dbReference type="RuleBase" id="RU004135"/>
    </source>
</evidence>
<dbReference type="EC" id="6.3.2.13" evidence="7"/>
<dbReference type="NCBIfam" id="NF001126">
    <property type="entry name" value="PRK00139.1-4"/>
    <property type="match status" value="1"/>
</dbReference>
<evidence type="ECO:0000313" key="13">
    <source>
        <dbReference type="Proteomes" id="UP000557307"/>
    </source>
</evidence>
<dbReference type="SUPFAM" id="SSF53623">
    <property type="entry name" value="MurD-like peptide ligases, catalytic domain"/>
    <property type="match status" value="1"/>
</dbReference>
<dbReference type="GO" id="GO:0071555">
    <property type="term" value="P:cell wall organization"/>
    <property type="evidence" value="ECO:0007669"/>
    <property type="project" value="UniProtKB-KW"/>
</dbReference>
<dbReference type="PANTHER" id="PTHR23135:SF4">
    <property type="entry name" value="UDP-N-ACETYLMURAMOYL-L-ALANYL-D-GLUTAMATE--2,6-DIAMINOPIMELATE LIGASE MURE HOMOLOG, CHLOROPLASTIC"/>
    <property type="match status" value="1"/>
</dbReference>
<dbReference type="InterPro" id="IPR000713">
    <property type="entry name" value="Mur_ligase_N"/>
</dbReference>
<dbReference type="Gene3D" id="3.40.1390.10">
    <property type="entry name" value="MurE/MurF, N-terminal domain"/>
    <property type="match status" value="1"/>
</dbReference>
<evidence type="ECO:0000256" key="4">
    <source>
        <dbReference type="ARBA" id="ARBA00022984"/>
    </source>
</evidence>
<keyword evidence="7" id="KW-0547">Nucleotide-binding</keyword>
<feature type="domain" description="Mur ligase C-terminal" evidence="10">
    <location>
        <begin position="333"/>
        <end position="462"/>
    </location>
</feature>
<feature type="binding site" evidence="7">
    <location>
        <position position="186"/>
    </location>
    <ligand>
        <name>UDP-N-acetyl-alpha-D-muramoyl-L-alanyl-D-glutamate</name>
        <dbReference type="ChEBI" id="CHEBI:83900"/>
    </ligand>
</feature>